<protein>
    <submittedName>
        <fullName evidence="2">General stress response protein Whi2</fullName>
    </submittedName>
</protein>
<feature type="compositionally biased region" description="Low complexity" evidence="1">
    <location>
        <begin position="109"/>
        <end position="130"/>
    </location>
</feature>
<dbReference type="EMBL" id="LSBJ02000001">
    <property type="protein sequence ID" value="OAQ74108.2"/>
    <property type="molecule type" value="Genomic_DNA"/>
</dbReference>
<feature type="region of interest" description="Disordered" evidence="1">
    <location>
        <begin position="97"/>
        <end position="130"/>
    </location>
</feature>
<feature type="region of interest" description="Disordered" evidence="1">
    <location>
        <begin position="329"/>
        <end position="353"/>
    </location>
</feature>
<dbReference type="Proteomes" id="UP000078397">
    <property type="component" value="Unassembled WGS sequence"/>
</dbReference>
<dbReference type="RefSeq" id="XP_022284757.1">
    <property type="nucleotide sequence ID" value="XM_022428861.1"/>
</dbReference>
<dbReference type="STRING" id="1380566.A0A179G9B1"/>
<dbReference type="GeneID" id="28854908"/>
<gene>
    <name evidence="2" type="ORF">VFPPC_13137</name>
</gene>
<dbReference type="KEGG" id="pchm:VFPPC_13137"/>
<dbReference type="PANTHER" id="PTHR13384">
    <property type="entry name" value="G PATCH DOMAIN-CONTAINING PROTEIN 1"/>
    <property type="match status" value="1"/>
</dbReference>
<reference evidence="2 3" key="1">
    <citation type="journal article" date="2016" name="PLoS Pathog.">
        <title>Biosynthesis of antibiotic leucinostatins in bio-control fungus Purpureocillium lilacinum and their inhibition on phytophthora revealed by genome mining.</title>
        <authorList>
            <person name="Wang G."/>
            <person name="Liu Z."/>
            <person name="Lin R."/>
            <person name="Li E."/>
            <person name="Mao Z."/>
            <person name="Ling J."/>
            <person name="Yang Y."/>
            <person name="Yin W.B."/>
            <person name="Xie B."/>
        </authorList>
    </citation>
    <scope>NUCLEOTIDE SEQUENCE [LARGE SCALE GENOMIC DNA]</scope>
    <source>
        <strain evidence="2">170</strain>
    </source>
</reference>
<dbReference type="GO" id="GO:0005634">
    <property type="term" value="C:nucleus"/>
    <property type="evidence" value="ECO:0007669"/>
    <property type="project" value="TreeGrafter"/>
</dbReference>
<feature type="compositionally biased region" description="Basic and acidic residues" evidence="1">
    <location>
        <begin position="185"/>
        <end position="204"/>
    </location>
</feature>
<dbReference type="SUPFAM" id="SSF54695">
    <property type="entry name" value="POZ domain"/>
    <property type="match status" value="1"/>
</dbReference>
<accession>A0A179G9B1</accession>
<dbReference type="PANTHER" id="PTHR13384:SF16">
    <property type="entry name" value="GROWTH REGULATION PROTEIN"/>
    <property type="match status" value="1"/>
</dbReference>
<keyword evidence="3" id="KW-1185">Reference proteome</keyword>
<sequence length="518" mass="55946">MSTCLSPNPHSPITNLTSVARVEIKSLRHRLIDSISLLRTVTPGIRDQSAALSGSQDAGTGPPESSQLEFVEPVVHCEHEHNKSFQERNDITAAATENETEQPPPPQYPASEASSSSRPPPFSSLFAPLSDTAGESSSKFVSAVPVEACASGSVAAPAYSRSPSFEPSPFDTDGTPPRAFYDPVGETKRALPQDTKAESSRKDEDTEPPPAYSEGDSPLHAFTYVMSSAGGAASIITQVQQGGPPINAIGDVGADETIAMDLRGTKFVLSRDELLTLPEFVLLSLFPNGLFPEGHLNGFSENDAVQVDYDPASLQYMLDFFRNVAQTIPSESSPGASQDGDAMSVEPLGSRDDSSKRAGIIVLREDLDFYVIPPRADISQPEMIEVKRAAAKALQQQDGIFSGLKRSDEPGTTEAHLIEMLTAGGFNHDDTWGHRAGEPNKAVICSLALARLRSDIRGNDMGTSAVGMAQKLLLFWRKPARRCWWEGVELDNVDGVNGQLKVWIRRVWTLEMSVIGLR</sequence>
<dbReference type="GO" id="GO:0003723">
    <property type="term" value="F:RNA binding"/>
    <property type="evidence" value="ECO:0007669"/>
    <property type="project" value="TreeGrafter"/>
</dbReference>
<feature type="region of interest" description="Disordered" evidence="1">
    <location>
        <begin position="156"/>
        <end position="217"/>
    </location>
</feature>
<organism evidence="2 3">
    <name type="scientific">Pochonia chlamydosporia 170</name>
    <dbReference type="NCBI Taxonomy" id="1380566"/>
    <lineage>
        <taxon>Eukaryota</taxon>
        <taxon>Fungi</taxon>
        <taxon>Dikarya</taxon>
        <taxon>Ascomycota</taxon>
        <taxon>Pezizomycotina</taxon>
        <taxon>Sordariomycetes</taxon>
        <taxon>Hypocreomycetidae</taxon>
        <taxon>Hypocreales</taxon>
        <taxon>Clavicipitaceae</taxon>
        <taxon>Pochonia</taxon>
    </lineage>
</organism>
<name>A0A179G9B1_METCM</name>
<dbReference type="OrthoDB" id="9451547at2759"/>
<dbReference type="InterPro" id="IPR011333">
    <property type="entry name" value="SKP1/BTB/POZ_sf"/>
</dbReference>
<evidence type="ECO:0000256" key="1">
    <source>
        <dbReference type="SAM" id="MobiDB-lite"/>
    </source>
</evidence>
<evidence type="ECO:0000313" key="2">
    <source>
        <dbReference type="EMBL" id="OAQ74108.2"/>
    </source>
</evidence>
<comment type="caution">
    <text evidence="2">The sequence shown here is derived from an EMBL/GenBank/DDBJ whole genome shotgun (WGS) entry which is preliminary data.</text>
</comment>
<dbReference type="AlphaFoldDB" id="A0A179G9B1"/>
<evidence type="ECO:0000313" key="3">
    <source>
        <dbReference type="Proteomes" id="UP000078397"/>
    </source>
</evidence>
<proteinExistence type="predicted"/>